<gene>
    <name evidence="2" type="ORF">CXK95_03775</name>
</gene>
<feature type="domain" description="Cupin type-2" evidence="1">
    <location>
        <begin position="43"/>
        <end position="101"/>
    </location>
</feature>
<dbReference type="EMBL" id="POUK01000001">
    <property type="protein sequence ID" value="PNF78427.1"/>
    <property type="molecule type" value="Genomic_DNA"/>
</dbReference>
<dbReference type="InterPro" id="IPR011051">
    <property type="entry name" value="RmlC_Cupin_sf"/>
</dbReference>
<dbReference type="Pfam" id="PF07883">
    <property type="entry name" value="Cupin_2"/>
    <property type="match status" value="1"/>
</dbReference>
<organism evidence="2 3">
    <name type="scientific">Stutzerimonas degradans</name>
    <dbReference type="NCBI Taxonomy" id="2968968"/>
    <lineage>
        <taxon>Bacteria</taxon>
        <taxon>Pseudomonadati</taxon>
        <taxon>Pseudomonadota</taxon>
        <taxon>Gammaproteobacteria</taxon>
        <taxon>Pseudomonadales</taxon>
        <taxon>Pseudomonadaceae</taxon>
        <taxon>Stutzerimonas</taxon>
    </lineage>
</organism>
<evidence type="ECO:0000313" key="2">
    <source>
        <dbReference type="EMBL" id="PNF78427.1"/>
    </source>
</evidence>
<accession>A0A8E2QGR8</accession>
<keyword evidence="3" id="KW-1185">Reference proteome</keyword>
<dbReference type="InterPro" id="IPR014710">
    <property type="entry name" value="RmlC-like_jellyroll"/>
</dbReference>
<dbReference type="PANTHER" id="PTHR37694:SF1">
    <property type="entry name" value="SLR8022 PROTEIN"/>
    <property type="match status" value="1"/>
</dbReference>
<sequence length="114" mass="12267">MSLMALKHARSGEVIHLLRADQLPELKSQALVSTPELEVMRLVLNAGHLVPSHAVAGSITIHCLQGSIEVQADGRRQTLHANDMIYLAGQAEHALQAITDTVTLVTILRVPAPP</sequence>
<evidence type="ECO:0000313" key="3">
    <source>
        <dbReference type="Proteomes" id="UP000235881"/>
    </source>
</evidence>
<dbReference type="SUPFAM" id="SSF51182">
    <property type="entry name" value="RmlC-like cupins"/>
    <property type="match status" value="1"/>
</dbReference>
<comment type="caution">
    <text evidence="2">The sequence shown here is derived from an EMBL/GenBank/DDBJ whole genome shotgun (WGS) entry which is preliminary data.</text>
</comment>
<proteinExistence type="predicted"/>
<reference evidence="2 3" key="1">
    <citation type="submission" date="2018-01" db="EMBL/GenBank/DDBJ databases">
        <title>Denitrification phenotypes of diverse strains of Pseudomonas stutzeri.</title>
        <authorList>
            <person name="Milligan D.A."/>
            <person name="Bergaust L."/>
            <person name="Bakken L.R."/>
            <person name="Frostegard A."/>
        </authorList>
    </citation>
    <scope>NUCLEOTIDE SEQUENCE [LARGE SCALE GENOMIC DNA]</scope>
    <source>
        <strain evidence="2 3">DSM 50238</strain>
    </source>
</reference>
<dbReference type="Proteomes" id="UP000235881">
    <property type="component" value="Unassembled WGS sequence"/>
</dbReference>
<name>A0A8E2QGR8_9GAMM</name>
<evidence type="ECO:0000259" key="1">
    <source>
        <dbReference type="Pfam" id="PF07883"/>
    </source>
</evidence>
<protein>
    <recommendedName>
        <fullName evidence="1">Cupin type-2 domain-containing protein</fullName>
    </recommendedName>
</protein>
<dbReference type="Gene3D" id="2.60.120.10">
    <property type="entry name" value="Jelly Rolls"/>
    <property type="match status" value="1"/>
</dbReference>
<dbReference type="AlphaFoldDB" id="A0A8E2QGR8"/>
<dbReference type="PANTHER" id="PTHR37694">
    <property type="entry name" value="SLR8022 PROTEIN"/>
    <property type="match status" value="1"/>
</dbReference>
<dbReference type="InterPro" id="IPR013096">
    <property type="entry name" value="Cupin_2"/>
</dbReference>